<dbReference type="Proteomes" id="UP000317717">
    <property type="component" value="Unassembled WGS sequence"/>
</dbReference>
<gene>
    <name evidence="1" type="ORF">IEC338SC_1455</name>
    <name evidence="3" type="ORF">JDA50_06130</name>
    <name evidence="4" type="ORF">MWH18_14845</name>
    <name evidence="2" type="ORF">PA3_11770</name>
</gene>
<dbReference type="RefSeq" id="WP_005070594.1">
    <property type="nucleotide sequence ID" value="NZ_AMST01000059.1"/>
</dbReference>
<evidence type="ECO:0000313" key="1">
    <source>
        <dbReference type="EMBL" id="AMX18597.1"/>
    </source>
</evidence>
<accession>A0A0R1BLR4</accession>
<evidence type="ECO:0008006" key="6">
    <source>
        <dbReference type="Google" id="ProtNLM"/>
    </source>
</evidence>
<organism evidence="2">
    <name type="scientific">Acinetobacter pittii</name>
    <name type="common">Acinetobacter genomosp. 3</name>
    <dbReference type="NCBI Taxonomy" id="48296"/>
    <lineage>
        <taxon>Bacteria</taxon>
        <taxon>Pseudomonadati</taxon>
        <taxon>Pseudomonadota</taxon>
        <taxon>Gammaproteobacteria</taxon>
        <taxon>Moraxellales</taxon>
        <taxon>Moraxellaceae</taxon>
        <taxon>Acinetobacter</taxon>
        <taxon>Acinetobacter calcoaceticus/baumannii complex</taxon>
    </lineage>
</organism>
<dbReference type="Proteomes" id="UP001055514">
    <property type="component" value="Chromosome"/>
</dbReference>
<dbReference type="EMBL" id="CP095407">
    <property type="protein sequence ID" value="USU93619.1"/>
    <property type="molecule type" value="Genomic_DNA"/>
</dbReference>
<dbReference type="Proteomes" id="UP000660083">
    <property type="component" value="Unassembled WGS sequence"/>
</dbReference>
<evidence type="ECO:0000313" key="5">
    <source>
        <dbReference type="Proteomes" id="UP000076152"/>
    </source>
</evidence>
<name>A0A0R1BLR4_ACIPI</name>
<dbReference type="Proteomes" id="UP000076152">
    <property type="component" value="Chromosome"/>
</dbReference>
<sequence length="107" mass="12035">MKLFFVLTPLVFLTGCIFGQSSEVKRAEKILHNFECKNVETSQIATSSINSYYQQSLAVSKEKATSYVESYKNGEELFDMPLDEVLKQQYQLYKSACDSLGGVSSQP</sequence>
<reference evidence="2" key="2">
    <citation type="submission" date="2019-06" db="EMBL/GenBank/DDBJ databases">
        <title>Whole genome shotgun sequence of Acinetobacter pittii NBRC 110514.</title>
        <authorList>
            <person name="Hosoyama A."/>
            <person name="Uohara A."/>
            <person name="Ohji S."/>
            <person name="Ichikawa N."/>
        </authorList>
    </citation>
    <scope>NUCLEOTIDE SEQUENCE [LARGE SCALE GENOMIC DNA]</scope>
    <source>
        <strain evidence="2">NBRC 110514</strain>
    </source>
</reference>
<dbReference type="EMBL" id="JAEFCT010000004">
    <property type="protein sequence ID" value="MBK1444017.1"/>
    <property type="molecule type" value="Genomic_DNA"/>
</dbReference>
<dbReference type="PROSITE" id="PS51257">
    <property type="entry name" value="PROKAR_LIPOPROTEIN"/>
    <property type="match status" value="1"/>
</dbReference>
<proteinExistence type="predicted"/>
<reference evidence="4" key="4">
    <citation type="submission" date="2022-04" db="EMBL/GenBank/DDBJ databases">
        <title>Emergence of ST220 Acinetobacter pittii strain in bloodstream infection, which co-producing chromosomal NDM-1 and OXA-820 carbapenemases.</title>
        <authorList>
            <person name="Tian C."/>
            <person name="Xing M."/>
            <person name="Fu L."/>
            <person name="Xia D."/>
        </authorList>
    </citation>
    <scope>NUCLEOTIDE SEQUENCE</scope>
    <source>
        <strain evidence="4">TCM</strain>
    </source>
</reference>
<dbReference type="EMBL" id="CP015145">
    <property type="protein sequence ID" value="AMX18597.1"/>
    <property type="molecule type" value="Genomic_DNA"/>
</dbReference>
<reference evidence="1 5" key="1">
    <citation type="submission" date="2016-04" db="EMBL/GenBank/DDBJ databases">
        <title>Complete genome sequencing of OXA-72 bearing Acinetobacter pittii strain IEC338SC.</title>
        <authorList>
            <person name="Brasiliense D.M."/>
            <person name="Lima K.V."/>
            <person name="Souza C.O."/>
            <person name="Dutra L.G."/>
            <person name="Mamizuka E.M."/>
            <person name="Perez-Chaparro P.J."/>
            <person name="McCulloch J.A."/>
        </authorList>
    </citation>
    <scope>NUCLEOTIDE SEQUENCE [LARGE SCALE GENOMIC DNA]</scope>
    <source>
        <strain evidence="1 5">IEC338SC</strain>
    </source>
</reference>
<dbReference type="EMBL" id="BJLJ01000005">
    <property type="protein sequence ID" value="GEA67019.1"/>
    <property type="molecule type" value="Genomic_DNA"/>
</dbReference>
<accession>A0A1H8SCI4</accession>
<dbReference type="AlphaFoldDB" id="A0A0R1BLR4"/>
<dbReference type="GeneID" id="60754858"/>
<reference evidence="3" key="3">
    <citation type="submission" date="2020-12" db="EMBL/GenBank/DDBJ databases">
        <authorList>
            <person name="Chopjitt P."/>
        </authorList>
    </citation>
    <scope>NUCLEOTIDE SEQUENCE</scope>
    <source>
        <strain evidence="3">AP1</strain>
    </source>
</reference>
<protein>
    <recommendedName>
        <fullName evidence="6">Lipoprotein</fullName>
    </recommendedName>
</protein>
<evidence type="ECO:0000313" key="4">
    <source>
        <dbReference type="EMBL" id="USU93619.1"/>
    </source>
</evidence>
<evidence type="ECO:0000313" key="3">
    <source>
        <dbReference type="EMBL" id="MBK1444017.1"/>
    </source>
</evidence>
<evidence type="ECO:0000313" key="2">
    <source>
        <dbReference type="EMBL" id="GEA67019.1"/>
    </source>
</evidence>